<dbReference type="PANTHER" id="PTHR11579:SF18">
    <property type="entry name" value="PROTEIN-L-ISOASPARTATE O-METHYLTRANSFERASE"/>
    <property type="match status" value="1"/>
</dbReference>
<dbReference type="PROSITE" id="PS01279">
    <property type="entry name" value="PCMT"/>
    <property type="match status" value="1"/>
</dbReference>
<dbReference type="EMBL" id="LN794158">
    <property type="protein sequence ID" value="CEN56711.1"/>
    <property type="molecule type" value="Genomic_DNA"/>
</dbReference>
<name>A0A0B7IWX7_9PROT</name>
<dbReference type="GO" id="GO:0032259">
    <property type="term" value="P:methylation"/>
    <property type="evidence" value="ECO:0007669"/>
    <property type="project" value="UniProtKB-KW"/>
</dbReference>
<evidence type="ECO:0000313" key="4">
    <source>
        <dbReference type="EMBL" id="CEN56711.1"/>
    </source>
</evidence>
<dbReference type="Pfam" id="PF01135">
    <property type="entry name" value="PCMT"/>
    <property type="match status" value="1"/>
</dbReference>
<comment type="similarity">
    <text evidence="1">Belongs to the methyltransferase superfamily. L-isoaspartyl/D-aspartyl protein methyltransferase family.</text>
</comment>
<gene>
    <name evidence="4" type="ORF">BN1209_1675</name>
</gene>
<dbReference type="PANTHER" id="PTHR11579">
    <property type="entry name" value="PROTEIN-L-ISOASPARTATE O-METHYLTRANSFERASE"/>
    <property type="match status" value="1"/>
</dbReference>
<dbReference type="CDD" id="cd02440">
    <property type="entry name" value="AdoMet_MTases"/>
    <property type="match status" value="1"/>
</dbReference>
<protein>
    <recommendedName>
        <fullName evidence="2">Protein-L-isoaspartate O-methyltransferase</fullName>
    </recommendedName>
    <alternativeName>
        <fullName evidence="3">Protein L-isoaspartyl methyltransferase</fullName>
    </alternativeName>
</protein>
<dbReference type="InterPro" id="IPR029063">
    <property type="entry name" value="SAM-dependent_MTases_sf"/>
</dbReference>
<sequence>MSLKQESAQVTQSRFNMIEQQIRPWDVLDGAVLDLLAKLPREDFVPKQYVGLAFADLEIPLGDGQLMLAPKMEGRILQSLAIKKTDKVLEIGTGSGYLTSLIALQAKQVDSVELNAKISKQAAKNIAAQGIKNVNLVVADGMQGLPAGAPYDVIVFTGSTPLLNTQVQRQLAEGGRMFVVVGDAPAMQATLITRISADNFKADVLFETCLPAIENAPQSEKFEF</sequence>
<proteinExistence type="inferred from homology"/>
<dbReference type="AlphaFoldDB" id="A0A0B7IWX7"/>
<accession>A0A0B7IWX7</accession>
<dbReference type="RefSeq" id="WP_045751755.1">
    <property type="nucleotide sequence ID" value="NZ_LN794158.1"/>
</dbReference>
<organism evidence="4 5">
    <name type="scientific">Candidatus Methylopumilus turicensis</name>
    <dbReference type="NCBI Taxonomy" id="1581680"/>
    <lineage>
        <taxon>Bacteria</taxon>
        <taxon>Pseudomonadati</taxon>
        <taxon>Pseudomonadota</taxon>
        <taxon>Betaproteobacteria</taxon>
        <taxon>Nitrosomonadales</taxon>
        <taxon>Methylophilaceae</taxon>
        <taxon>Candidatus Methylopumilus</taxon>
    </lineage>
</organism>
<dbReference type="GO" id="GO:0004719">
    <property type="term" value="F:protein-L-isoaspartate (D-aspartate) O-methyltransferase activity"/>
    <property type="evidence" value="ECO:0007669"/>
    <property type="project" value="InterPro"/>
</dbReference>
<evidence type="ECO:0000256" key="3">
    <source>
        <dbReference type="ARBA" id="ARBA00030757"/>
    </source>
</evidence>
<keyword evidence="4" id="KW-0489">Methyltransferase</keyword>
<dbReference type="Proteomes" id="UP000056322">
    <property type="component" value="Chromosome 1"/>
</dbReference>
<reference evidence="5" key="1">
    <citation type="submission" date="2014-12" db="EMBL/GenBank/DDBJ databases">
        <authorList>
            <person name="Salcher M.M."/>
        </authorList>
    </citation>
    <scope>NUCLEOTIDE SEQUENCE [LARGE SCALE GENOMIC DNA]</scope>
    <source>
        <strain evidence="5">MMS-10A-171</strain>
    </source>
</reference>
<evidence type="ECO:0000313" key="5">
    <source>
        <dbReference type="Proteomes" id="UP000056322"/>
    </source>
</evidence>
<keyword evidence="4" id="KW-0808">Transferase</keyword>
<evidence type="ECO:0000256" key="2">
    <source>
        <dbReference type="ARBA" id="ARBA00013346"/>
    </source>
</evidence>
<dbReference type="SUPFAM" id="SSF53335">
    <property type="entry name" value="S-adenosyl-L-methionine-dependent methyltransferases"/>
    <property type="match status" value="1"/>
</dbReference>
<evidence type="ECO:0000256" key="1">
    <source>
        <dbReference type="ARBA" id="ARBA00005369"/>
    </source>
</evidence>
<dbReference type="GO" id="GO:0005737">
    <property type="term" value="C:cytoplasm"/>
    <property type="evidence" value="ECO:0007669"/>
    <property type="project" value="TreeGrafter"/>
</dbReference>
<dbReference type="OrthoDB" id="9810066at2"/>
<dbReference type="KEGG" id="mbac:BN1209_1675"/>
<keyword evidence="5" id="KW-1185">Reference proteome</keyword>
<dbReference type="InterPro" id="IPR000682">
    <property type="entry name" value="PCMT"/>
</dbReference>
<dbReference type="HOGENOM" id="CLU_055432_2_1_4"/>
<dbReference type="STRING" id="1581680.BN1209_1675"/>
<dbReference type="Gene3D" id="3.40.50.150">
    <property type="entry name" value="Vaccinia Virus protein VP39"/>
    <property type="match status" value="1"/>
</dbReference>